<protein>
    <submittedName>
        <fullName evidence="1">9719_t:CDS:1</fullName>
    </submittedName>
</protein>
<comment type="caution">
    <text evidence="1">The sequence shown here is derived from an EMBL/GenBank/DDBJ whole genome shotgun (WGS) entry which is preliminary data.</text>
</comment>
<feature type="non-terminal residue" evidence="1">
    <location>
        <position position="1"/>
    </location>
</feature>
<evidence type="ECO:0000313" key="2">
    <source>
        <dbReference type="Proteomes" id="UP000789572"/>
    </source>
</evidence>
<name>A0A9N9GX87_9GLOM</name>
<evidence type="ECO:0000313" key="1">
    <source>
        <dbReference type="EMBL" id="CAG8640918.1"/>
    </source>
</evidence>
<proteinExistence type="predicted"/>
<sequence length="43" mass="4732">RTCLVEADNLTIEVMSTLGTSTRLRLKYLVEAGGAHLALNIWT</sequence>
<dbReference type="EMBL" id="CAJVPJ010003506">
    <property type="protein sequence ID" value="CAG8640918.1"/>
    <property type="molecule type" value="Genomic_DNA"/>
</dbReference>
<organism evidence="1 2">
    <name type="scientific">Paraglomus occultum</name>
    <dbReference type="NCBI Taxonomy" id="144539"/>
    <lineage>
        <taxon>Eukaryota</taxon>
        <taxon>Fungi</taxon>
        <taxon>Fungi incertae sedis</taxon>
        <taxon>Mucoromycota</taxon>
        <taxon>Glomeromycotina</taxon>
        <taxon>Glomeromycetes</taxon>
        <taxon>Paraglomerales</taxon>
        <taxon>Paraglomeraceae</taxon>
        <taxon>Paraglomus</taxon>
    </lineage>
</organism>
<keyword evidence="2" id="KW-1185">Reference proteome</keyword>
<dbReference type="Proteomes" id="UP000789572">
    <property type="component" value="Unassembled WGS sequence"/>
</dbReference>
<reference evidence="1" key="1">
    <citation type="submission" date="2021-06" db="EMBL/GenBank/DDBJ databases">
        <authorList>
            <person name="Kallberg Y."/>
            <person name="Tangrot J."/>
            <person name="Rosling A."/>
        </authorList>
    </citation>
    <scope>NUCLEOTIDE SEQUENCE</scope>
    <source>
        <strain evidence="1">IA702</strain>
    </source>
</reference>
<gene>
    <name evidence="1" type="ORF">POCULU_LOCUS9415</name>
</gene>
<accession>A0A9N9GX87</accession>
<dbReference type="AlphaFoldDB" id="A0A9N9GX87"/>